<gene>
    <name evidence="1" type="ORF">AEK19_MT0951</name>
</gene>
<dbReference type="AlphaFoldDB" id="A0A1Y0B1A6"/>
<name>A0A1Y0B1A6_9LAMI</name>
<proteinExistence type="predicted"/>
<accession>A0A1Y0B1A6</accession>
<geneLocation type="mitochondrion" evidence="1"/>
<protein>
    <submittedName>
        <fullName evidence="1">Uncharacterized protein</fullName>
    </submittedName>
</protein>
<dbReference type="EMBL" id="KY774314">
    <property type="protein sequence ID" value="ART31177.1"/>
    <property type="molecule type" value="Genomic_DNA"/>
</dbReference>
<keyword evidence="1" id="KW-0496">Mitochondrion</keyword>
<sequence>MLKILRSLAARYYYFTRRGQQSYRSQFHQLLAKDLYYNG</sequence>
<evidence type="ECO:0000313" key="1">
    <source>
        <dbReference type="EMBL" id="ART31177.1"/>
    </source>
</evidence>
<organism evidence="1">
    <name type="scientific">Utricularia reniformis</name>
    <dbReference type="NCBI Taxonomy" id="192314"/>
    <lineage>
        <taxon>Eukaryota</taxon>
        <taxon>Viridiplantae</taxon>
        <taxon>Streptophyta</taxon>
        <taxon>Embryophyta</taxon>
        <taxon>Tracheophyta</taxon>
        <taxon>Spermatophyta</taxon>
        <taxon>Magnoliopsida</taxon>
        <taxon>eudicotyledons</taxon>
        <taxon>Gunneridae</taxon>
        <taxon>Pentapetalae</taxon>
        <taxon>asterids</taxon>
        <taxon>lamiids</taxon>
        <taxon>Lamiales</taxon>
        <taxon>Lentibulariaceae</taxon>
        <taxon>Utricularia</taxon>
    </lineage>
</organism>
<reference evidence="1" key="1">
    <citation type="submission" date="2017-03" db="EMBL/GenBank/DDBJ databases">
        <title>The mitochondrial genome of the carnivorous plant Utricularia reniformis (Lentibulariaceae): structure, comparative analysis and evolutionary landmarks.</title>
        <authorList>
            <person name="Silva S.R."/>
            <person name="Alvarenga D.O."/>
            <person name="Michael T.P."/>
            <person name="Miranda V.F.O."/>
            <person name="Varani A.M."/>
        </authorList>
    </citation>
    <scope>NUCLEOTIDE SEQUENCE</scope>
</reference>